<comment type="caution">
    <text evidence="1">The sequence shown here is derived from an EMBL/GenBank/DDBJ whole genome shotgun (WGS) entry which is preliminary data.</text>
</comment>
<evidence type="ECO:0000313" key="1">
    <source>
        <dbReference type="EMBL" id="TDQ01016.1"/>
    </source>
</evidence>
<dbReference type="EMBL" id="SNXZ01000002">
    <property type="protein sequence ID" value="TDQ01016.1"/>
    <property type="molecule type" value="Genomic_DNA"/>
</dbReference>
<dbReference type="Proteomes" id="UP000295444">
    <property type="component" value="Unassembled WGS sequence"/>
</dbReference>
<dbReference type="AlphaFoldDB" id="A0A4R6SI08"/>
<reference evidence="1 2" key="1">
    <citation type="submission" date="2019-03" db="EMBL/GenBank/DDBJ databases">
        <title>Genomic Encyclopedia of Type Strains, Phase IV (KMG-IV): sequencing the most valuable type-strain genomes for metagenomic binning, comparative biology and taxonomic classification.</title>
        <authorList>
            <person name="Goeker M."/>
        </authorList>
    </citation>
    <scope>NUCLEOTIDE SEQUENCE [LARGE SCALE GENOMIC DNA]</scope>
    <source>
        <strain evidence="1 2">DSM 45361</strain>
    </source>
</reference>
<gene>
    <name evidence="1" type="ORF">EV186_102883</name>
</gene>
<dbReference type="OrthoDB" id="3688144at2"/>
<proteinExistence type="predicted"/>
<evidence type="ECO:0008006" key="3">
    <source>
        <dbReference type="Google" id="ProtNLM"/>
    </source>
</evidence>
<keyword evidence="2" id="KW-1185">Reference proteome</keyword>
<organism evidence="1 2">
    <name type="scientific">Labedaea rhizosphaerae</name>
    <dbReference type="NCBI Taxonomy" id="598644"/>
    <lineage>
        <taxon>Bacteria</taxon>
        <taxon>Bacillati</taxon>
        <taxon>Actinomycetota</taxon>
        <taxon>Actinomycetes</taxon>
        <taxon>Pseudonocardiales</taxon>
        <taxon>Pseudonocardiaceae</taxon>
        <taxon>Labedaea</taxon>
    </lineage>
</organism>
<accession>A0A4R6SI08</accession>
<evidence type="ECO:0000313" key="2">
    <source>
        <dbReference type="Proteomes" id="UP000295444"/>
    </source>
</evidence>
<sequence length="235" mass="25264">MAPPYTPVQHQGKPPYPQDADEKIRKAAKIVFYDAPIQTLDMIKTQLFGSSEKAEQIANNWGQDTVMNDSKTEINTAKDNLAAYWEGPAYNAFNSYASNTVGVMDKDLATMGSIATTLGQSVSTVYQTYASAITFIGNCAADLGKAGLYVLLAAGTIEIPFVDVITAGVAADKVIDALSSFVKNVTTLISSATTQIGQYKSQGISFANLGQQFQNPEPLPEAPKHVGEWHVHPNK</sequence>
<dbReference type="RefSeq" id="WP_133849651.1">
    <property type="nucleotide sequence ID" value="NZ_SNXZ01000002.1"/>
</dbReference>
<name>A0A4R6SI08_LABRH</name>
<protein>
    <recommendedName>
        <fullName evidence="3">Type VII secretion system (Wss) protein ESAT-6</fullName>
    </recommendedName>
</protein>